<feature type="domain" description="Ig-like" evidence="2">
    <location>
        <begin position="302"/>
        <end position="361"/>
    </location>
</feature>
<dbReference type="InterPro" id="IPR007110">
    <property type="entry name" value="Ig-like_dom"/>
</dbReference>
<evidence type="ECO:0000313" key="3">
    <source>
        <dbReference type="Proteomes" id="UP000694843"/>
    </source>
</evidence>
<dbReference type="InterPro" id="IPR003599">
    <property type="entry name" value="Ig_sub"/>
</dbReference>
<dbReference type="InterPro" id="IPR037448">
    <property type="entry name" value="Zig-8"/>
</dbReference>
<dbReference type="InterPro" id="IPR036179">
    <property type="entry name" value="Ig-like_dom_sf"/>
</dbReference>
<dbReference type="Proteomes" id="UP000694843">
    <property type="component" value="Unplaced"/>
</dbReference>
<gene>
    <name evidence="4" type="primary">LOC125178507</name>
</gene>
<feature type="region of interest" description="Disordered" evidence="1">
    <location>
        <begin position="1"/>
        <end position="27"/>
    </location>
</feature>
<dbReference type="InterPro" id="IPR013783">
    <property type="entry name" value="Ig-like_fold"/>
</dbReference>
<organism evidence="3 4">
    <name type="scientific">Hyalella azteca</name>
    <name type="common">Amphipod</name>
    <dbReference type="NCBI Taxonomy" id="294128"/>
    <lineage>
        <taxon>Eukaryota</taxon>
        <taxon>Metazoa</taxon>
        <taxon>Ecdysozoa</taxon>
        <taxon>Arthropoda</taxon>
        <taxon>Crustacea</taxon>
        <taxon>Multicrustacea</taxon>
        <taxon>Malacostraca</taxon>
        <taxon>Eumalacostraca</taxon>
        <taxon>Peracarida</taxon>
        <taxon>Amphipoda</taxon>
        <taxon>Senticaudata</taxon>
        <taxon>Talitrida</taxon>
        <taxon>Talitroidea</taxon>
        <taxon>Hyalellidae</taxon>
        <taxon>Hyalella</taxon>
    </lineage>
</organism>
<evidence type="ECO:0000313" key="4">
    <source>
        <dbReference type="RefSeq" id="XP_047738354.1"/>
    </source>
</evidence>
<evidence type="ECO:0000256" key="1">
    <source>
        <dbReference type="SAM" id="MobiDB-lite"/>
    </source>
</evidence>
<feature type="domain" description="Ig-like" evidence="2">
    <location>
        <begin position="192"/>
        <end position="301"/>
    </location>
</feature>
<dbReference type="PANTHER" id="PTHR23279">
    <property type="entry name" value="DEFECTIVE PROBOSCIS EXTENSION RESPONSE DPR -RELATED"/>
    <property type="match status" value="1"/>
</dbReference>
<dbReference type="SMART" id="SM00406">
    <property type="entry name" value="IGv"/>
    <property type="match status" value="1"/>
</dbReference>
<dbReference type="GO" id="GO:0050808">
    <property type="term" value="P:synapse organization"/>
    <property type="evidence" value="ECO:0007669"/>
    <property type="project" value="TreeGrafter"/>
</dbReference>
<name>A0A979FQC7_HYAAZ</name>
<dbReference type="PROSITE" id="PS50835">
    <property type="entry name" value="IG_LIKE"/>
    <property type="match status" value="2"/>
</dbReference>
<dbReference type="OrthoDB" id="190835at2759"/>
<dbReference type="GO" id="GO:0032589">
    <property type="term" value="C:neuron projection membrane"/>
    <property type="evidence" value="ECO:0007669"/>
    <property type="project" value="TreeGrafter"/>
</dbReference>
<dbReference type="GeneID" id="125178507"/>
<proteinExistence type="predicted"/>
<dbReference type="InterPro" id="IPR013106">
    <property type="entry name" value="Ig_V-set"/>
</dbReference>
<dbReference type="SMART" id="SM00409">
    <property type="entry name" value="IG"/>
    <property type="match status" value="1"/>
</dbReference>
<dbReference type="AlphaFoldDB" id="A0A979FQC7"/>
<sequence>MEYRQPSAQTSNAESFPQITKSLHSSSASTNIVTTEVMFSGDFKDEEEKMPHVEKENFGKLRNHGSNHRPNINSLVGTINHTQFNFVWNVREMRNMLSRKERADQKSLTHRSDSTHEFIPTTNTDANGNRSFNHANDETKWEMQNRSIHGRHWVEYNFDAGASTTTTDTSLPENPVGLKNPNILVGPWIEEPAVRKSKANFSGENDTLVTAQTGSTAQLPCVISNRGDHETVSWIRSRDHHLITVGRQTYSSDNRFSVNFNQHYSQWTLHLRYVQPRDAGEYICQLSTDPPMVHLVRLSVTAQASSVIAGGRERYVHEGSSVRLECVLQNHTQPPDYVFWYHNGTMINYDLNRKVRAITVP</sequence>
<reference evidence="4" key="1">
    <citation type="submission" date="2025-08" db="UniProtKB">
        <authorList>
            <consortium name="RefSeq"/>
        </authorList>
    </citation>
    <scope>IDENTIFICATION</scope>
    <source>
        <tissue evidence="4">Whole organism</tissue>
    </source>
</reference>
<dbReference type="PANTHER" id="PTHR23279:SF37">
    <property type="entry name" value="DEFECTIVE PROBOSCIS EXTENSION RESPONSE 13, ISOFORM B"/>
    <property type="match status" value="1"/>
</dbReference>
<dbReference type="SUPFAM" id="SSF48726">
    <property type="entry name" value="Immunoglobulin"/>
    <property type="match status" value="1"/>
</dbReference>
<protein>
    <submittedName>
        <fullName evidence="4">Uncharacterized protein LOC125178507</fullName>
    </submittedName>
</protein>
<feature type="compositionally biased region" description="Polar residues" evidence="1">
    <location>
        <begin position="120"/>
        <end position="132"/>
    </location>
</feature>
<accession>A0A979FQC7</accession>
<feature type="region of interest" description="Disordered" evidence="1">
    <location>
        <begin position="103"/>
        <end position="132"/>
    </location>
</feature>
<dbReference type="Gene3D" id="2.60.40.10">
    <property type="entry name" value="Immunoglobulins"/>
    <property type="match status" value="2"/>
</dbReference>
<dbReference type="RefSeq" id="XP_047738354.1">
    <property type="nucleotide sequence ID" value="XM_047882398.1"/>
</dbReference>
<dbReference type="KEGG" id="hazt:125178507"/>
<dbReference type="Pfam" id="PF07686">
    <property type="entry name" value="V-set"/>
    <property type="match status" value="1"/>
</dbReference>
<evidence type="ECO:0000259" key="2">
    <source>
        <dbReference type="PROSITE" id="PS50835"/>
    </source>
</evidence>
<keyword evidence="3" id="KW-1185">Reference proteome</keyword>
<dbReference type="CDD" id="cd00099">
    <property type="entry name" value="IgV"/>
    <property type="match status" value="1"/>
</dbReference>
<feature type="compositionally biased region" description="Basic and acidic residues" evidence="1">
    <location>
        <begin position="103"/>
        <end position="116"/>
    </location>
</feature>